<organism evidence="2 3">
    <name type="scientific">Halobacillus litoralis</name>
    <dbReference type="NCBI Taxonomy" id="45668"/>
    <lineage>
        <taxon>Bacteria</taxon>
        <taxon>Bacillati</taxon>
        <taxon>Bacillota</taxon>
        <taxon>Bacilli</taxon>
        <taxon>Bacillales</taxon>
        <taxon>Bacillaceae</taxon>
        <taxon>Halobacillus</taxon>
    </lineage>
</organism>
<evidence type="ECO:0000256" key="1">
    <source>
        <dbReference type="SAM" id="Phobius"/>
    </source>
</evidence>
<sequence>MIIQPILVIRAVSIAAGVLVLWILQENEKKKKIEIFLSLLTTWIFAFIGAKFVTRWELVFDYPLSVLSYPGGAKELYIATCLTIVFEWRKRMVHRRFAGSSILVLATSLLAFALLRQLVLAQGNLVDVAFAFVFFLLVLFLIKPAVKIAAASTIGMVCGWLYQAPDLMGYRISVWFYVILSLMVWGYILSGRKRA</sequence>
<dbReference type="AlphaFoldDB" id="A0A845FCE6"/>
<protein>
    <submittedName>
        <fullName evidence="2">Uncharacterized protein</fullName>
    </submittedName>
</protein>
<dbReference type="GeneID" id="78007459"/>
<keyword evidence="1" id="KW-0812">Transmembrane</keyword>
<evidence type="ECO:0000313" key="2">
    <source>
        <dbReference type="EMBL" id="MYL71316.1"/>
    </source>
</evidence>
<dbReference type="Proteomes" id="UP000450457">
    <property type="component" value="Unassembled WGS sequence"/>
</dbReference>
<feature type="transmembrane region" description="Helical" evidence="1">
    <location>
        <begin position="97"/>
        <end position="115"/>
    </location>
</feature>
<name>A0A845FCE6_9BACI</name>
<accession>A0A845FCE6</accession>
<keyword evidence="1" id="KW-0472">Membrane</keyword>
<reference evidence="2 3" key="1">
    <citation type="submission" date="2019-11" db="EMBL/GenBank/DDBJ databases">
        <title>Genome sequences of 17 halophilic strains isolated from different environments.</title>
        <authorList>
            <person name="Furrow R.E."/>
        </authorList>
    </citation>
    <scope>NUCLEOTIDE SEQUENCE [LARGE SCALE GENOMIC DNA]</scope>
    <source>
        <strain evidence="2 3">SL-4</strain>
    </source>
</reference>
<feature type="transmembrane region" description="Helical" evidence="1">
    <location>
        <begin position="66"/>
        <end position="85"/>
    </location>
</feature>
<proteinExistence type="predicted"/>
<dbReference type="RefSeq" id="WP_160913875.1">
    <property type="nucleotide sequence ID" value="NZ_WMFA01000003.1"/>
</dbReference>
<feature type="transmembrane region" description="Helical" evidence="1">
    <location>
        <begin position="6"/>
        <end position="24"/>
    </location>
</feature>
<keyword evidence="1" id="KW-1133">Transmembrane helix</keyword>
<dbReference type="OrthoDB" id="2969379at2"/>
<comment type="caution">
    <text evidence="2">The sequence shown here is derived from an EMBL/GenBank/DDBJ whole genome shotgun (WGS) entry which is preliminary data.</text>
</comment>
<feature type="transmembrane region" description="Helical" evidence="1">
    <location>
        <begin position="121"/>
        <end position="141"/>
    </location>
</feature>
<evidence type="ECO:0000313" key="3">
    <source>
        <dbReference type="Proteomes" id="UP000450457"/>
    </source>
</evidence>
<dbReference type="EMBL" id="WMFA01000003">
    <property type="protein sequence ID" value="MYL71316.1"/>
    <property type="molecule type" value="Genomic_DNA"/>
</dbReference>
<feature type="transmembrane region" description="Helical" evidence="1">
    <location>
        <begin position="36"/>
        <end position="54"/>
    </location>
</feature>
<feature type="transmembrane region" description="Helical" evidence="1">
    <location>
        <begin position="170"/>
        <end position="189"/>
    </location>
</feature>
<gene>
    <name evidence="2" type="ORF">GLW00_10645</name>
</gene>